<dbReference type="EMBL" id="CP003587">
    <property type="protein sequence ID" value="AGY58302.1"/>
    <property type="molecule type" value="Genomic_DNA"/>
</dbReference>
<dbReference type="InterPro" id="IPR038296">
    <property type="entry name" value="ParD_sf"/>
</dbReference>
<gene>
    <name evidence="1" type="ORF">GKIL_2056</name>
</gene>
<reference evidence="1 2" key="1">
    <citation type="journal article" date="2013" name="PLoS ONE">
        <title>Cultivation and Complete Genome Sequencing of Gloeobacter kilaueensis sp. nov., from a Lava Cave in Kilauea Caldera, Hawai'i.</title>
        <authorList>
            <person name="Saw J.H."/>
            <person name="Schatz M."/>
            <person name="Brown M.V."/>
            <person name="Kunkel D.D."/>
            <person name="Foster J.S."/>
            <person name="Shick H."/>
            <person name="Christensen S."/>
            <person name="Hou S."/>
            <person name="Wan X."/>
            <person name="Donachie S.P."/>
        </authorList>
    </citation>
    <scope>NUCLEOTIDE SEQUENCE [LARGE SCALE GENOMIC DNA]</scope>
    <source>
        <strain evidence="2">JS</strain>
    </source>
</reference>
<dbReference type="PANTHER" id="PTHR36582">
    <property type="entry name" value="ANTITOXIN PARD"/>
    <property type="match status" value="1"/>
</dbReference>
<evidence type="ECO:0008006" key="3">
    <source>
        <dbReference type="Google" id="ProtNLM"/>
    </source>
</evidence>
<keyword evidence="2" id="KW-1185">Reference proteome</keyword>
<organism evidence="1 2">
    <name type="scientific">Gloeobacter kilaueensis (strain ATCC BAA-2537 / CCAP 1431/1 / ULC 316 / JS1)</name>
    <dbReference type="NCBI Taxonomy" id="1183438"/>
    <lineage>
        <taxon>Bacteria</taxon>
        <taxon>Bacillati</taxon>
        <taxon>Cyanobacteriota</taxon>
        <taxon>Cyanophyceae</taxon>
        <taxon>Gloeobacterales</taxon>
        <taxon>Gloeobacteraceae</taxon>
        <taxon>Gloeobacter</taxon>
    </lineage>
</organism>
<dbReference type="PANTHER" id="PTHR36582:SF2">
    <property type="entry name" value="ANTITOXIN PARD"/>
    <property type="match status" value="1"/>
</dbReference>
<dbReference type="HOGENOM" id="CLU_144805_6_1_3"/>
<accession>U5QH81</accession>
<dbReference type="AlphaFoldDB" id="U5QH81"/>
<name>U5QH81_GLOK1</name>
<dbReference type="Gene3D" id="6.10.10.120">
    <property type="entry name" value="Antitoxin ParD1-like"/>
    <property type="match status" value="1"/>
</dbReference>
<proteinExistence type="predicted"/>
<sequence length="88" mass="9942">MSIHLTPEQEVFVRTKLQLGKYQSAEEVLEVALGLLDAHDRAESEWVEQVREKIDAAICTSDSVPAVDGESVIHDILHRLQQRHQIQG</sequence>
<evidence type="ECO:0000313" key="1">
    <source>
        <dbReference type="EMBL" id="AGY58302.1"/>
    </source>
</evidence>
<evidence type="ECO:0000313" key="2">
    <source>
        <dbReference type="Proteomes" id="UP000017396"/>
    </source>
</evidence>
<dbReference type="Proteomes" id="UP000017396">
    <property type="component" value="Chromosome"/>
</dbReference>
<dbReference type="InterPro" id="IPR022789">
    <property type="entry name" value="ParD"/>
</dbReference>
<dbReference type="OrthoDB" id="517705at2"/>
<dbReference type="eggNOG" id="COG3609">
    <property type="taxonomic scope" value="Bacteria"/>
</dbReference>
<dbReference type="KEGG" id="glj:GKIL_2056"/>
<dbReference type="STRING" id="1183438.GKIL_2056"/>
<protein>
    <recommendedName>
        <fullName evidence="3">Transcriptional regulator</fullName>
    </recommendedName>
</protein>